<dbReference type="SUPFAM" id="SSF103473">
    <property type="entry name" value="MFS general substrate transporter"/>
    <property type="match status" value="1"/>
</dbReference>
<feature type="transmembrane region" description="Helical" evidence="7">
    <location>
        <begin position="398"/>
        <end position="420"/>
    </location>
</feature>
<accession>A0A9N9EGT4</accession>
<reference evidence="9" key="1">
    <citation type="submission" date="2021-06" db="EMBL/GenBank/DDBJ databases">
        <authorList>
            <person name="Kallberg Y."/>
            <person name="Tangrot J."/>
            <person name="Rosling A."/>
        </authorList>
    </citation>
    <scope>NUCLEOTIDE SEQUENCE</scope>
    <source>
        <strain evidence="9">FL966</strain>
    </source>
</reference>
<dbReference type="InterPro" id="IPR005828">
    <property type="entry name" value="MFS_sugar_transport-like"/>
</dbReference>
<keyword evidence="6 7" id="KW-0472">Membrane</keyword>
<evidence type="ECO:0000256" key="6">
    <source>
        <dbReference type="ARBA" id="ARBA00023136"/>
    </source>
</evidence>
<keyword evidence="4 7" id="KW-0812">Transmembrane</keyword>
<dbReference type="Gene3D" id="1.20.1250.20">
    <property type="entry name" value="MFS general substrate transporter like domains"/>
    <property type="match status" value="1"/>
</dbReference>
<evidence type="ECO:0000256" key="1">
    <source>
        <dbReference type="ARBA" id="ARBA00004141"/>
    </source>
</evidence>
<dbReference type="GO" id="GO:0016020">
    <property type="term" value="C:membrane"/>
    <property type="evidence" value="ECO:0007669"/>
    <property type="project" value="UniProtKB-SubCell"/>
</dbReference>
<feature type="transmembrane region" description="Helical" evidence="7">
    <location>
        <begin position="161"/>
        <end position="181"/>
    </location>
</feature>
<evidence type="ECO:0000256" key="3">
    <source>
        <dbReference type="ARBA" id="ARBA00022448"/>
    </source>
</evidence>
<dbReference type="InterPro" id="IPR020846">
    <property type="entry name" value="MFS_dom"/>
</dbReference>
<feature type="transmembrane region" description="Helical" evidence="7">
    <location>
        <begin position="12"/>
        <end position="29"/>
    </location>
</feature>
<evidence type="ECO:0000313" key="9">
    <source>
        <dbReference type="EMBL" id="CAG8676572.1"/>
    </source>
</evidence>
<dbReference type="PANTHER" id="PTHR23503">
    <property type="entry name" value="SOLUTE CARRIER FAMILY 2"/>
    <property type="match status" value="1"/>
</dbReference>
<dbReference type="EMBL" id="CAJVQA010008750">
    <property type="protein sequence ID" value="CAG8676572.1"/>
    <property type="molecule type" value="Genomic_DNA"/>
</dbReference>
<evidence type="ECO:0000259" key="8">
    <source>
        <dbReference type="PROSITE" id="PS50850"/>
    </source>
</evidence>
<evidence type="ECO:0000313" key="10">
    <source>
        <dbReference type="Proteomes" id="UP000789759"/>
    </source>
</evidence>
<dbReference type="AlphaFoldDB" id="A0A9N9EGT4"/>
<dbReference type="InterPro" id="IPR036259">
    <property type="entry name" value="MFS_trans_sf"/>
</dbReference>
<comment type="subcellular location">
    <subcellularLocation>
        <location evidence="1">Membrane</location>
        <topology evidence="1">Multi-pass membrane protein</topology>
    </subcellularLocation>
</comment>
<proteinExistence type="inferred from homology"/>
<dbReference type="InterPro" id="IPR045263">
    <property type="entry name" value="GLUT"/>
</dbReference>
<comment type="caution">
    <text evidence="9">The sequence shown here is derived from an EMBL/GenBank/DDBJ whole genome shotgun (WGS) entry which is preliminary data.</text>
</comment>
<organism evidence="9 10">
    <name type="scientific">Cetraspora pellucida</name>
    <dbReference type="NCBI Taxonomy" id="1433469"/>
    <lineage>
        <taxon>Eukaryota</taxon>
        <taxon>Fungi</taxon>
        <taxon>Fungi incertae sedis</taxon>
        <taxon>Mucoromycota</taxon>
        <taxon>Glomeromycotina</taxon>
        <taxon>Glomeromycetes</taxon>
        <taxon>Diversisporales</taxon>
        <taxon>Gigasporaceae</taxon>
        <taxon>Cetraspora</taxon>
    </lineage>
</organism>
<feature type="transmembrane region" description="Helical" evidence="7">
    <location>
        <begin position="371"/>
        <end position="391"/>
    </location>
</feature>
<evidence type="ECO:0000256" key="7">
    <source>
        <dbReference type="SAM" id="Phobius"/>
    </source>
</evidence>
<feature type="domain" description="Major facilitator superfamily (MFS) profile" evidence="8">
    <location>
        <begin position="20"/>
        <end position="446"/>
    </location>
</feature>
<evidence type="ECO:0000256" key="4">
    <source>
        <dbReference type="ARBA" id="ARBA00022692"/>
    </source>
</evidence>
<dbReference type="PRINTS" id="PR00171">
    <property type="entry name" value="SUGRTRNSPORT"/>
</dbReference>
<keyword evidence="10" id="KW-1185">Reference proteome</keyword>
<feature type="transmembrane region" description="Helical" evidence="7">
    <location>
        <begin position="220"/>
        <end position="241"/>
    </location>
</feature>
<name>A0A9N9EGT4_9GLOM</name>
<keyword evidence="5 7" id="KW-1133">Transmembrane helix</keyword>
<comment type="similarity">
    <text evidence="2">Belongs to the major facilitator superfamily. Sugar transporter (TC 2.A.1.1) family.</text>
</comment>
<gene>
    <name evidence="9" type="ORF">CPELLU_LOCUS10552</name>
</gene>
<dbReference type="PROSITE" id="PS00217">
    <property type="entry name" value="SUGAR_TRANSPORT_2"/>
    <property type="match status" value="1"/>
</dbReference>
<dbReference type="InterPro" id="IPR003663">
    <property type="entry name" value="Sugar/inositol_transpt"/>
</dbReference>
<dbReference type="GO" id="GO:0015149">
    <property type="term" value="F:hexose transmembrane transporter activity"/>
    <property type="evidence" value="ECO:0007669"/>
    <property type="project" value="TreeGrafter"/>
</dbReference>
<dbReference type="PANTHER" id="PTHR23503:SF8">
    <property type="entry name" value="FACILITATED GLUCOSE TRANSPORTER PROTEIN 1"/>
    <property type="match status" value="1"/>
</dbReference>
<feature type="transmembrane region" description="Helical" evidence="7">
    <location>
        <begin position="193"/>
        <end position="214"/>
    </location>
</feature>
<dbReference type="Proteomes" id="UP000789759">
    <property type="component" value="Unassembled WGS sequence"/>
</dbReference>
<feature type="transmembrane region" description="Helical" evidence="7">
    <location>
        <begin position="133"/>
        <end position="155"/>
    </location>
</feature>
<dbReference type="OrthoDB" id="4540492at2759"/>
<dbReference type="Pfam" id="PF00083">
    <property type="entry name" value="Sugar_tr"/>
    <property type="match status" value="1"/>
</dbReference>
<sequence length="446" mass="49372">MISSIKDSRNANLPLYCIILTLLAVIGGFENGFNTGITNIPEIVRMDIITYKEQVCQIAFQWEIYFGKLDKIGPTFQFLYSHEWTFDIVKTIVNAKSHIYMLGLAAGSHSMGGIFGGLSAGSLQTIFGRKNTLIYNSFTWIIGGVLLGASVNPIMFICGRIITGIGSGIGSVVIPTYLCEISTIKSRGLIGSVYQVFLVIGIVTSQLIGLSLSFIPGWRILLTLTSVIAIFQLVLMPIIGVESPRYLISQNKIDEAKMTLQKLRKGYNIDLEFEEIIQGQSVNQINAINDINIEKGENYLNYLQSSLVDTDNQLRIRKTASFKELLLDSYCRRMLFVCIGTNLAQQLCGIQGIVFYSTAIFLNVMGDSAKYITIIIGGTILIVTLISTFLIDRVGRRPLLLASEIGVTVSCLLIVIGSIYRYNILLIIACKKFITEYNGKIHNPGY</sequence>
<feature type="transmembrane region" description="Helical" evidence="7">
    <location>
        <begin position="99"/>
        <end position="121"/>
    </location>
</feature>
<keyword evidence="3" id="KW-0813">Transport</keyword>
<protein>
    <submittedName>
        <fullName evidence="9">5397_t:CDS:1</fullName>
    </submittedName>
</protein>
<dbReference type="InterPro" id="IPR005829">
    <property type="entry name" value="Sugar_transporter_CS"/>
</dbReference>
<dbReference type="PROSITE" id="PS50850">
    <property type="entry name" value="MFS"/>
    <property type="match status" value="1"/>
</dbReference>
<feature type="transmembrane region" description="Helical" evidence="7">
    <location>
        <begin position="343"/>
        <end position="365"/>
    </location>
</feature>
<evidence type="ECO:0000256" key="5">
    <source>
        <dbReference type="ARBA" id="ARBA00022989"/>
    </source>
</evidence>
<evidence type="ECO:0000256" key="2">
    <source>
        <dbReference type="ARBA" id="ARBA00010992"/>
    </source>
</evidence>